<dbReference type="SMART" id="SM00355">
    <property type="entry name" value="ZnF_C2H2"/>
    <property type="match status" value="21"/>
</dbReference>
<feature type="domain" description="C2H2-type" evidence="14">
    <location>
        <begin position="1015"/>
        <end position="1042"/>
    </location>
</feature>
<dbReference type="GO" id="GO:0000981">
    <property type="term" value="F:DNA-binding transcription factor activity, RNA polymerase II-specific"/>
    <property type="evidence" value="ECO:0007669"/>
    <property type="project" value="TreeGrafter"/>
</dbReference>
<name>A0A9F2WGU4_PYTBI</name>
<dbReference type="FunFam" id="3.30.160.60:FF:003000">
    <property type="entry name" value="Zinc finger and SCAN domain-containing 20"/>
    <property type="match status" value="1"/>
</dbReference>
<organism evidence="16 17">
    <name type="scientific">Python bivittatus</name>
    <name type="common">Burmese python</name>
    <name type="synonym">Python molurus bivittatus</name>
    <dbReference type="NCBI Taxonomy" id="176946"/>
    <lineage>
        <taxon>Eukaryota</taxon>
        <taxon>Metazoa</taxon>
        <taxon>Chordata</taxon>
        <taxon>Craniata</taxon>
        <taxon>Vertebrata</taxon>
        <taxon>Euteleostomi</taxon>
        <taxon>Lepidosauria</taxon>
        <taxon>Squamata</taxon>
        <taxon>Bifurcata</taxon>
        <taxon>Unidentata</taxon>
        <taxon>Episquamata</taxon>
        <taxon>Toxicofera</taxon>
        <taxon>Serpentes</taxon>
        <taxon>Henophidia</taxon>
        <taxon>Pythonidae</taxon>
        <taxon>Python</taxon>
    </lineage>
</organism>
<keyword evidence="9" id="KW-0238">DNA-binding</keyword>
<keyword evidence="5" id="KW-0677">Repeat</keyword>
<feature type="domain" description="C2H2-type" evidence="14">
    <location>
        <begin position="1155"/>
        <end position="1182"/>
    </location>
</feature>
<evidence type="ECO:0000256" key="2">
    <source>
        <dbReference type="ARBA" id="ARBA00004123"/>
    </source>
</evidence>
<dbReference type="Gene3D" id="1.10.4020.10">
    <property type="entry name" value="DNA breaking-rejoining enzymes"/>
    <property type="match status" value="2"/>
</dbReference>
<evidence type="ECO:0000256" key="1">
    <source>
        <dbReference type="ARBA" id="ARBA00003767"/>
    </source>
</evidence>
<gene>
    <name evidence="17" type="primary">LOC103056113</name>
</gene>
<dbReference type="GO" id="GO:0031981">
    <property type="term" value="C:nuclear lumen"/>
    <property type="evidence" value="ECO:0007669"/>
    <property type="project" value="UniProtKB-ARBA"/>
</dbReference>
<evidence type="ECO:0000256" key="11">
    <source>
        <dbReference type="ARBA" id="ARBA00023242"/>
    </source>
</evidence>
<comment type="subcellular location">
    <subcellularLocation>
        <location evidence="2">Nucleus</location>
    </subcellularLocation>
</comment>
<feature type="region of interest" description="Disordered" evidence="13">
    <location>
        <begin position="256"/>
        <end position="346"/>
    </location>
</feature>
<dbReference type="FunFam" id="3.30.160.60:FF:000512">
    <property type="entry name" value="zinc finger protein 197 isoform X1"/>
    <property type="match status" value="3"/>
</dbReference>
<dbReference type="GO" id="GO:0008270">
    <property type="term" value="F:zinc ion binding"/>
    <property type="evidence" value="ECO:0007669"/>
    <property type="project" value="UniProtKB-KW"/>
</dbReference>
<dbReference type="PANTHER" id="PTHR19818:SF157">
    <property type="entry name" value="C2H2-TYPE DOMAIN-CONTAINING PROTEIN"/>
    <property type="match status" value="1"/>
</dbReference>
<dbReference type="SUPFAM" id="SSF57667">
    <property type="entry name" value="beta-beta-alpha zinc fingers"/>
    <property type="match status" value="11"/>
</dbReference>
<dbReference type="InterPro" id="IPR050329">
    <property type="entry name" value="GLI_C2H2-zinc-finger"/>
</dbReference>
<evidence type="ECO:0000256" key="3">
    <source>
        <dbReference type="ARBA" id="ARBA00006991"/>
    </source>
</evidence>
<evidence type="ECO:0000256" key="6">
    <source>
        <dbReference type="ARBA" id="ARBA00022771"/>
    </source>
</evidence>
<comment type="similarity">
    <text evidence="3">Belongs to the krueppel C2H2-type zinc-finger protein family.</text>
</comment>
<dbReference type="RefSeq" id="XP_007443121.2">
    <property type="nucleotide sequence ID" value="XM_007443059.3"/>
</dbReference>
<evidence type="ECO:0000256" key="7">
    <source>
        <dbReference type="ARBA" id="ARBA00022833"/>
    </source>
</evidence>
<dbReference type="OrthoDB" id="654211at2759"/>
<dbReference type="FunFam" id="3.30.160.60:FF:000352">
    <property type="entry name" value="zinc finger protein 3 homolog"/>
    <property type="match status" value="1"/>
</dbReference>
<feature type="region of interest" description="Disordered" evidence="13">
    <location>
        <begin position="1"/>
        <end position="34"/>
    </location>
</feature>
<feature type="domain" description="SCAN box" evidence="15">
    <location>
        <begin position="822"/>
        <end position="900"/>
    </location>
</feature>
<dbReference type="FunFam" id="1.10.4020.10:FF:000001">
    <property type="entry name" value="zinc finger protein 263 isoform X1"/>
    <property type="match status" value="2"/>
</dbReference>
<evidence type="ECO:0000313" key="17">
    <source>
        <dbReference type="RefSeq" id="XP_007443121.2"/>
    </source>
</evidence>
<dbReference type="FunFam" id="3.30.160.60:FF:001442">
    <property type="entry name" value="zinc finger protein 696"/>
    <property type="match status" value="1"/>
</dbReference>
<reference evidence="17" key="1">
    <citation type="submission" date="2025-08" db="UniProtKB">
        <authorList>
            <consortium name="RefSeq"/>
        </authorList>
    </citation>
    <scope>IDENTIFICATION</scope>
    <source>
        <tissue evidence="17">Liver</tissue>
    </source>
</reference>
<evidence type="ECO:0000259" key="15">
    <source>
        <dbReference type="PROSITE" id="PS50804"/>
    </source>
</evidence>
<dbReference type="FunFam" id="3.30.160.60:FF:002460">
    <property type="entry name" value="Zgc:174574"/>
    <property type="match status" value="1"/>
</dbReference>
<dbReference type="InterPro" id="IPR038269">
    <property type="entry name" value="SCAN_sf"/>
</dbReference>
<protein>
    <submittedName>
        <fullName evidence="17">Uncharacterized protein LOC103056113</fullName>
    </submittedName>
</protein>
<dbReference type="InterPro" id="IPR013087">
    <property type="entry name" value="Znf_C2H2_type"/>
</dbReference>
<accession>A0A9F2WGU4</accession>
<feature type="region of interest" description="Disordered" evidence="13">
    <location>
        <begin position="628"/>
        <end position="648"/>
    </location>
</feature>
<feature type="compositionally biased region" description="Basic and acidic residues" evidence="13">
    <location>
        <begin position="967"/>
        <end position="977"/>
    </location>
</feature>
<feature type="domain" description="C2H2-type" evidence="14">
    <location>
        <begin position="1183"/>
        <end position="1210"/>
    </location>
</feature>
<dbReference type="FunFam" id="3.30.160.60:FF:000912">
    <property type="entry name" value="Zinc finger protein 660"/>
    <property type="match status" value="1"/>
</dbReference>
<dbReference type="CDD" id="cd07936">
    <property type="entry name" value="SCAN"/>
    <property type="match status" value="2"/>
</dbReference>
<evidence type="ECO:0000256" key="13">
    <source>
        <dbReference type="SAM" id="MobiDB-lite"/>
    </source>
</evidence>
<dbReference type="GO" id="GO:0045944">
    <property type="term" value="P:positive regulation of transcription by RNA polymerase II"/>
    <property type="evidence" value="ECO:0007669"/>
    <property type="project" value="UniProtKB-ARBA"/>
</dbReference>
<feature type="domain" description="C2H2-type" evidence="14">
    <location>
        <begin position="460"/>
        <end position="487"/>
    </location>
</feature>
<evidence type="ECO:0000256" key="4">
    <source>
        <dbReference type="ARBA" id="ARBA00022723"/>
    </source>
</evidence>
<feature type="compositionally biased region" description="Low complexity" evidence="13">
    <location>
        <begin position="631"/>
        <end position="648"/>
    </location>
</feature>
<dbReference type="Proteomes" id="UP000695026">
    <property type="component" value="Unplaced"/>
</dbReference>
<dbReference type="PROSITE" id="PS50804">
    <property type="entry name" value="SCAN_BOX"/>
    <property type="match status" value="2"/>
</dbReference>
<feature type="domain" description="C2H2-type" evidence="14">
    <location>
        <begin position="1351"/>
        <end position="1378"/>
    </location>
</feature>
<dbReference type="SUPFAM" id="SSF47353">
    <property type="entry name" value="Retrovirus capsid dimerization domain-like"/>
    <property type="match status" value="2"/>
</dbReference>
<feature type="domain" description="C2H2-type" evidence="14">
    <location>
        <begin position="376"/>
        <end position="403"/>
    </location>
</feature>
<dbReference type="FunFam" id="3.30.160.60:FF:000295">
    <property type="entry name" value="zinc finger protein 19"/>
    <property type="match status" value="2"/>
</dbReference>
<dbReference type="PROSITE" id="PS50157">
    <property type="entry name" value="ZINC_FINGER_C2H2_2"/>
    <property type="match status" value="21"/>
</dbReference>
<dbReference type="FunFam" id="3.30.160.60:FF:000358">
    <property type="entry name" value="zinc finger protein 24"/>
    <property type="match status" value="2"/>
</dbReference>
<evidence type="ECO:0000313" key="16">
    <source>
        <dbReference type="Proteomes" id="UP000695026"/>
    </source>
</evidence>
<feature type="domain" description="C2H2-type" evidence="14">
    <location>
        <begin position="1239"/>
        <end position="1266"/>
    </location>
</feature>
<evidence type="ECO:0000256" key="12">
    <source>
        <dbReference type="PROSITE-ProRule" id="PRU00042"/>
    </source>
</evidence>
<feature type="domain" description="SCAN box" evidence="15">
    <location>
        <begin position="151"/>
        <end position="228"/>
    </location>
</feature>
<dbReference type="GeneID" id="103056113"/>
<feature type="domain" description="C2H2-type" evidence="14">
    <location>
        <begin position="544"/>
        <end position="571"/>
    </location>
</feature>
<feature type="domain" description="C2H2-type" evidence="14">
    <location>
        <begin position="1127"/>
        <end position="1154"/>
    </location>
</feature>
<dbReference type="PROSITE" id="PS00028">
    <property type="entry name" value="ZINC_FINGER_C2H2_1"/>
    <property type="match status" value="20"/>
</dbReference>
<dbReference type="FunFam" id="3.30.160.60:FF:000475">
    <property type="entry name" value="zinc finger protein 32 isoform X1"/>
    <property type="match status" value="1"/>
</dbReference>
<dbReference type="FunFam" id="3.30.160.60:FF:001270">
    <property type="entry name" value="zinc finger protein 583 isoform X1"/>
    <property type="match status" value="3"/>
</dbReference>
<evidence type="ECO:0000256" key="5">
    <source>
        <dbReference type="ARBA" id="ARBA00022737"/>
    </source>
</evidence>
<feature type="domain" description="C2H2-type" evidence="14">
    <location>
        <begin position="488"/>
        <end position="515"/>
    </location>
</feature>
<dbReference type="KEGG" id="pbi:103056113"/>
<dbReference type="InterPro" id="IPR036236">
    <property type="entry name" value="Znf_C2H2_sf"/>
</dbReference>
<keyword evidence="7" id="KW-0862">Zinc</keyword>
<feature type="domain" description="C2H2-type" evidence="14">
    <location>
        <begin position="1211"/>
        <end position="1238"/>
    </location>
</feature>
<feature type="domain" description="C2H2-type" evidence="14">
    <location>
        <begin position="1295"/>
        <end position="1322"/>
    </location>
</feature>
<feature type="domain" description="C2H2-type" evidence="14">
    <location>
        <begin position="516"/>
        <end position="543"/>
    </location>
</feature>
<dbReference type="SMART" id="SM00431">
    <property type="entry name" value="SCAN"/>
    <property type="match status" value="2"/>
</dbReference>
<comment type="function">
    <text evidence="1">May be involved in transcriptional regulation.</text>
</comment>
<feature type="domain" description="C2H2-type" evidence="14">
    <location>
        <begin position="1267"/>
        <end position="1294"/>
    </location>
</feature>
<dbReference type="Gene3D" id="3.30.160.60">
    <property type="entry name" value="Classic Zinc Finger"/>
    <property type="match status" value="21"/>
</dbReference>
<dbReference type="Pfam" id="PF02023">
    <property type="entry name" value="SCAN"/>
    <property type="match status" value="2"/>
</dbReference>
<evidence type="ECO:0000256" key="8">
    <source>
        <dbReference type="ARBA" id="ARBA00023015"/>
    </source>
</evidence>
<proteinExistence type="inferred from homology"/>
<dbReference type="PANTHER" id="PTHR19818">
    <property type="entry name" value="ZINC FINGER PROTEIN ZIC AND GLI"/>
    <property type="match status" value="1"/>
</dbReference>
<dbReference type="InterPro" id="IPR003309">
    <property type="entry name" value="SCAN_dom"/>
</dbReference>
<dbReference type="FunFam" id="3.30.160.60:FF:000052">
    <property type="entry name" value="zinc finger protein 546 isoform X1"/>
    <property type="match status" value="1"/>
</dbReference>
<feature type="domain" description="C2H2-type" evidence="14">
    <location>
        <begin position="1043"/>
        <end position="1070"/>
    </location>
</feature>
<feature type="domain" description="C2H2-type" evidence="14">
    <location>
        <begin position="572"/>
        <end position="599"/>
    </location>
</feature>
<keyword evidence="6 12" id="KW-0863">Zinc-finger</keyword>
<dbReference type="FunFam" id="3.30.160.60:FF:000029">
    <property type="entry name" value="GLI family zinc finger 4"/>
    <property type="match status" value="1"/>
</dbReference>
<feature type="domain" description="C2H2-type" evidence="14">
    <location>
        <begin position="404"/>
        <end position="431"/>
    </location>
</feature>
<evidence type="ECO:0000256" key="10">
    <source>
        <dbReference type="ARBA" id="ARBA00023163"/>
    </source>
</evidence>
<keyword evidence="11" id="KW-0539">Nucleus</keyword>
<dbReference type="GO" id="GO:0000978">
    <property type="term" value="F:RNA polymerase II cis-regulatory region sequence-specific DNA binding"/>
    <property type="evidence" value="ECO:0007669"/>
    <property type="project" value="TreeGrafter"/>
</dbReference>
<feature type="domain" description="C2H2-type" evidence="14">
    <location>
        <begin position="432"/>
        <end position="459"/>
    </location>
</feature>
<sequence length="1379" mass="156217">MKMEAPESPADLKPTLELDGPRESPSVAPMGSDRQDLRWRGLHIKQEPEEDCLSSLHWEAQWQEFLGGMQSPCSGWGARHLPGTAPWGDTKAPLAHLELTAASSQRSTEGAFFQPLPPGFVGPMQLADQERRKVKEEVENQDAPTPELPCQRFRRFLYQEAEGPREVCSHLWELCHQWLKPERHSKEQILELVILEQFLAVLPQAMECWVRECHPHTCAQAVALAEDFLVRHPEEGRQEQKGPGMFHVVTVNFPDSEQASSERPLSRAVKQEVSEDGLSQTDDGQVGENKKANEWKNSLGMEPHGSLSRERREGTGGPGEAGDAPRSPQRLQENGPRATDAGASEGKQSLCSNCGGSFNPVSGLGPEGFPLGVNPYKCSVCDKSFCQVAKLIAHERLHTGDWPYKCSFCGKSFNRSSDVSRHERIHTGEKPFKCTTCEKCFSQRSKLIVHERFHTGDKPHTCSYCGRSFHQRSDLVKHERIHTGEKPYKCSDCGGSFHRSSDLVKHKWIHTGERPYKCSTCEKSFRQRSALLYHERTHTGEKPYTCTACGKGFSCKAHLVLHKRTHTGEKPYKCNFCGKSFTTSSYFVKHQRMHLGQETLPVLIEGSVLPAVQVPSCSPLPLPPLPNRAGLLNSPSRGSPLLSPLPQTSPTELKLQKEMDTAISVQDPHIQPRLEWRPQPGMKIEGEESGARPKAAESHHVAQVVIKSPNLKRSPTQHLKEEDEEGMFSQHWEGQWQEFLKTVQFSNSEQAGSLFLLHPETKSQAAAFERAANSAVKEEGMSTCWSTLKGQANSQQDVTDRTNACPMEEIKPDEDDALETQRQNFRQFFYPEGEGPQVAYRQLRALCHRWLKPERHTKEQILELVILEQFLAILPGEVQRWVKELEPRSCPQAVALTEDFFQRRKGADRQEQQSWPHQDGAGDFPAKDGASLETRGMTPSPGVKTEADDEWRGEKERGLSGLSSEEGSLKNPDKSEWMEENSLEGSKNKAVSVSQRLKAAEIVTQAIIPKENGGMKYTACGKIFLNEADLNRHQITHTRDKPYECSDCGKSFHWRSILNAHRRKHTGEKPFQCAECGKSFSHSSYLLGHKRTHTGEKPYECLECGKSFRLSSHLINHKKIHTGQKPFKCLDCGKHFRRSSHLNCHKRLHTGDKPYQCLDCGKRFCRSSNLNSHKRIHTGEKPFECSICGKCFCQSSQLHQHQATHTGEKSHKCSDCGRSFSQLSYLHSHKRMHTTEKSFPCLECGKSFHWLSQLNNHKSAHTGEKPYGCSDCGKSFSWRSQLSIHQKIHMEEKPYECADCGKTFHCKSYLHDHQRNHTGERPYECMECGKSFHWRSNLHDHKKIHTGEKPYECSDCGKSFRQSSHLHAHRRIHTETKHK</sequence>
<dbReference type="FunFam" id="3.30.160.60:FF:002343">
    <property type="entry name" value="Zinc finger protein 33A"/>
    <property type="match status" value="1"/>
</dbReference>
<keyword evidence="4" id="KW-0479">Metal-binding</keyword>
<dbReference type="Pfam" id="PF00096">
    <property type="entry name" value="zf-C2H2"/>
    <property type="match status" value="13"/>
</dbReference>
<feature type="region of interest" description="Disordered" evidence="13">
    <location>
        <begin position="905"/>
        <end position="987"/>
    </location>
</feature>
<keyword evidence="10" id="KW-0804">Transcription</keyword>
<keyword evidence="8" id="KW-0805">Transcription regulation</keyword>
<feature type="domain" description="C2H2-type" evidence="14">
    <location>
        <begin position="1099"/>
        <end position="1126"/>
    </location>
</feature>
<feature type="domain" description="C2H2-type" evidence="14">
    <location>
        <begin position="1071"/>
        <end position="1098"/>
    </location>
</feature>
<evidence type="ECO:0000259" key="14">
    <source>
        <dbReference type="PROSITE" id="PS50157"/>
    </source>
</evidence>
<keyword evidence="16" id="KW-1185">Reference proteome</keyword>
<evidence type="ECO:0000256" key="9">
    <source>
        <dbReference type="ARBA" id="ARBA00023125"/>
    </source>
</evidence>
<feature type="domain" description="C2H2-type" evidence="14">
    <location>
        <begin position="1323"/>
        <end position="1350"/>
    </location>
</feature>
<dbReference type="FunFam" id="3.30.160.60:FF:000966">
    <property type="entry name" value="ZFP90 zinc finger protein"/>
    <property type="match status" value="1"/>
</dbReference>